<dbReference type="GO" id="GO:0004066">
    <property type="term" value="F:asparagine synthase (glutamine-hydrolyzing) activity"/>
    <property type="evidence" value="ECO:0007669"/>
    <property type="project" value="UniProtKB-EC"/>
</dbReference>
<comment type="caution">
    <text evidence="11">The sequence shown here is derived from an EMBL/GenBank/DDBJ whole genome shotgun (WGS) entry which is preliminary data.</text>
</comment>
<feature type="binding site" evidence="8">
    <location>
        <position position="94"/>
    </location>
    <ligand>
        <name>L-glutamine</name>
        <dbReference type="ChEBI" id="CHEBI:58359"/>
    </ligand>
</feature>
<dbReference type="Gene3D" id="3.60.20.10">
    <property type="entry name" value="Glutamine Phosphoribosylpyrophosphate, subunit 1, domain 1"/>
    <property type="match status" value="1"/>
</dbReference>
<dbReference type="GO" id="GO:0005524">
    <property type="term" value="F:ATP binding"/>
    <property type="evidence" value="ECO:0007669"/>
    <property type="project" value="UniProtKB-KW"/>
</dbReference>
<comment type="catalytic activity">
    <reaction evidence="7">
        <text>L-aspartate + L-glutamine + ATP + H2O = L-asparagine + L-glutamate + AMP + diphosphate + H(+)</text>
        <dbReference type="Rhea" id="RHEA:12228"/>
        <dbReference type="ChEBI" id="CHEBI:15377"/>
        <dbReference type="ChEBI" id="CHEBI:15378"/>
        <dbReference type="ChEBI" id="CHEBI:29985"/>
        <dbReference type="ChEBI" id="CHEBI:29991"/>
        <dbReference type="ChEBI" id="CHEBI:30616"/>
        <dbReference type="ChEBI" id="CHEBI:33019"/>
        <dbReference type="ChEBI" id="CHEBI:58048"/>
        <dbReference type="ChEBI" id="CHEBI:58359"/>
        <dbReference type="ChEBI" id="CHEBI:456215"/>
        <dbReference type="EC" id="6.3.5.4"/>
    </reaction>
</comment>
<keyword evidence="11" id="KW-0436">Ligase</keyword>
<dbReference type="Pfam" id="PF00733">
    <property type="entry name" value="Asn_synthase"/>
    <property type="match status" value="1"/>
</dbReference>
<evidence type="ECO:0000256" key="5">
    <source>
        <dbReference type="ARBA" id="ARBA00022840"/>
    </source>
</evidence>
<dbReference type="SUPFAM" id="SSF56235">
    <property type="entry name" value="N-terminal nucleophile aminohydrolases (Ntn hydrolases)"/>
    <property type="match status" value="1"/>
</dbReference>
<feature type="domain" description="Glutamine amidotransferase type-2" evidence="10">
    <location>
        <begin position="2"/>
        <end position="207"/>
    </location>
</feature>
<dbReference type="InterPro" id="IPR029055">
    <property type="entry name" value="Ntn_hydrolases_N"/>
</dbReference>
<evidence type="ECO:0000256" key="7">
    <source>
        <dbReference type="ARBA" id="ARBA00048741"/>
    </source>
</evidence>
<organism evidence="11 12">
    <name type="scientific">Rubripirellula amarantea</name>
    <dbReference type="NCBI Taxonomy" id="2527999"/>
    <lineage>
        <taxon>Bacteria</taxon>
        <taxon>Pseudomonadati</taxon>
        <taxon>Planctomycetota</taxon>
        <taxon>Planctomycetia</taxon>
        <taxon>Pirellulales</taxon>
        <taxon>Pirellulaceae</taxon>
        <taxon>Rubripirellula</taxon>
    </lineage>
</organism>
<reference evidence="11 12" key="1">
    <citation type="submission" date="2019-02" db="EMBL/GenBank/DDBJ databases">
        <title>Deep-cultivation of Planctomycetes and their phenomic and genomic characterization uncovers novel biology.</title>
        <authorList>
            <person name="Wiegand S."/>
            <person name="Jogler M."/>
            <person name="Boedeker C."/>
            <person name="Pinto D."/>
            <person name="Vollmers J."/>
            <person name="Rivas-Marin E."/>
            <person name="Kohn T."/>
            <person name="Peeters S.H."/>
            <person name="Heuer A."/>
            <person name="Rast P."/>
            <person name="Oberbeckmann S."/>
            <person name="Bunk B."/>
            <person name="Jeske O."/>
            <person name="Meyerdierks A."/>
            <person name="Storesund J.E."/>
            <person name="Kallscheuer N."/>
            <person name="Luecker S."/>
            <person name="Lage O.M."/>
            <person name="Pohl T."/>
            <person name="Merkel B.J."/>
            <person name="Hornburger P."/>
            <person name="Mueller R.-W."/>
            <person name="Bruemmer F."/>
            <person name="Labrenz M."/>
            <person name="Spormann A.M."/>
            <person name="Op Den Camp H."/>
            <person name="Overmann J."/>
            <person name="Amann R."/>
            <person name="Jetten M.S.M."/>
            <person name="Mascher T."/>
            <person name="Medema M.H."/>
            <person name="Devos D.P."/>
            <person name="Kaster A.-K."/>
            <person name="Ovreas L."/>
            <person name="Rohde M."/>
            <person name="Galperin M.Y."/>
            <person name="Jogler C."/>
        </authorList>
    </citation>
    <scope>NUCLEOTIDE SEQUENCE [LARGE SCALE GENOMIC DNA]</scope>
    <source>
        <strain evidence="11 12">Pla22</strain>
    </source>
</reference>
<dbReference type="PROSITE" id="PS51278">
    <property type="entry name" value="GATASE_TYPE_2"/>
    <property type="match status" value="1"/>
</dbReference>
<evidence type="ECO:0000256" key="9">
    <source>
        <dbReference type="PIRSR" id="PIRSR001589-3"/>
    </source>
</evidence>
<dbReference type="GO" id="GO:0005829">
    <property type="term" value="C:cytosol"/>
    <property type="evidence" value="ECO:0007669"/>
    <property type="project" value="TreeGrafter"/>
</dbReference>
<evidence type="ECO:0000256" key="4">
    <source>
        <dbReference type="ARBA" id="ARBA00022741"/>
    </source>
</evidence>
<proteinExistence type="inferred from homology"/>
<evidence type="ECO:0000256" key="8">
    <source>
        <dbReference type="PIRSR" id="PIRSR001589-2"/>
    </source>
</evidence>
<evidence type="ECO:0000256" key="6">
    <source>
        <dbReference type="ARBA" id="ARBA00022962"/>
    </source>
</evidence>
<dbReference type="RefSeq" id="WP_146513022.1">
    <property type="nucleotide sequence ID" value="NZ_SJPI01000001.1"/>
</dbReference>
<evidence type="ECO:0000313" key="11">
    <source>
        <dbReference type="EMBL" id="TWT52693.1"/>
    </source>
</evidence>
<comment type="similarity">
    <text evidence="2">Belongs to the asparagine synthetase family.</text>
</comment>
<dbReference type="PIRSF" id="PIRSF001589">
    <property type="entry name" value="Asn_synthetase_glu-h"/>
    <property type="match status" value="1"/>
</dbReference>
<dbReference type="CDD" id="cd01991">
    <property type="entry name" value="Asn_synthase_B_C"/>
    <property type="match status" value="1"/>
</dbReference>
<dbReference type="InterPro" id="IPR033738">
    <property type="entry name" value="AsnB_N"/>
</dbReference>
<comment type="pathway">
    <text evidence="1">Amino-acid biosynthesis; L-asparagine biosynthesis; L-asparagine from L-aspartate (L-Gln route): step 1/1.</text>
</comment>
<dbReference type="AlphaFoldDB" id="A0A5C5WRM6"/>
<dbReference type="GO" id="GO:0006529">
    <property type="term" value="P:asparagine biosynthetic process"/>
    <property type="evidence" value="ECO:0007669"/>
    <property type="project" value="InterPro"/>
</dbReference>
<dbReference type="InterPro" id="IPR051786">
    <property type="entry name" value="ASN_synthetase/amidase"/>
</dbReference>
<keyword evidence="6" id="KW-0315">Glutamine amidotransferase</keyword>
<dbReference type="InterPro" id="IPR017932">
    <property type="entry name" value="GATase_2_dom"/>
</dbReference>
<keyword evidence="12" id="KW-1185">Reference proteome</keyword>
<dbReference type="NCBIfam" id="TIGR01536">
    <property type="entry name" value="asn_synth_AEB"/>
    <property type="match status" value="1"/>
</dbReference>
<dbReference type="EMBL" id="SJPI01000001">
    <property type="protein sequence ID" value="TWT52693.1"/>
    <property type="molecule type" value="Genomic_DNA"/>
</dbReference>
<evidence type="ECO:0000259" key="10">
    <source>
        <dbReference type="PROSITE" id="PS51278"/>
    </source>
</evidence>
<evidence type="ECO:0000256" key="2">
    <source>
        <dbReference type="ARBA" id="ARBA00005752"/>
    </source>
</evidence>
<dbReference type="PANTHER" id="PTHR43284:SF1">
    <property type="entry name" value="ASPARAGINE SYNTHETASE"/>
    <property type="match status" value="1"/>
</dbReference>
<dbReference type="InterPro" id="IPR014729">
    <property type="entry name" value="Rossmann-like_a/b/a_fold"/>
</dbReference>
<dbReference type="InterPro" id="IPR001962">
    <property type="entry name" value="Asn_synthase"/>
</dbReference>
<dbReference type="SUPFAM" id="SSF52402">
    <property type="entry name" value="Adenine nucleotide alpha hydrolases-like"/>
    <property type="match status" value="1"/>
</dbReference>
<dbReference type="Gene3D" id="3.40.50.620">
    <property type="entry name" value="HUPs"/>
    <property type="match status" value="1"/>
</dbReference>
<dbReference type="PANTHER" id="PTHR43284">
    <property type="entry name" value="ASPARAGINE SYNTHETASE (GLUTAMINE-HYDROLYZING)"/>
    <property type="match status" value="1"/>
</dbReference>
<gene>
    <name evidence="11" type="primary">asnB_1</name>
    <name evidence="11" type="ORF">Pla22_03190</name>
</gene>
<evidence type="ECO:0000256" key="3">
    <source>
        <dbReference type="ARBA" id="ARBA00012737"/>
    </source>
</evidence>
<feature type="site" description="Important for beta-aspartyl-AMP intermediate formation" evidence="9">
    <location>
        <position position="356"/>
    </location>
</feature>
<protein>
    <recommendedName>
        <fullName evidence="3">asparagine synthase (glutamine-hydrolyzing)</fullName>
        <ecNumber evidence="3">6.3.5.4</ecNumber>
    </recommendedName>
</protein>
<dbReference type="Pfam" id="PF13537">
    <property type="entry name" value="GATase_7"/>
    <property type="match status" value="1"/>
</dbReference>
<name>A0A5C5WRM6_9BACT</name>
<keyword evidence="4 8" id="KW-0547">Nucleotide-binding</keyword>
<dbReference type="CDD" id="cd00712">
    <property type="entry name" value="AsnB"/>
    <property type="match status" value="1"/>
</dbReference>
<dbReference type="OrthoDB" id="9763290at2"/>
<feature type="binding site" evidence="8">
    <location>
        <position position="284"/>
    </location>
    <ligand>
        <name>ATP</name>
        <dbReference type="ChEBI" id="CHEBI:30616"/>
    </ligand>
</feature>
<accession>A0A5C5WRM6</accession>
<feature type="binding site" evidence="8">
    <location>
        <begin position="354"/>
        <end position="355"/>
    </location>
    <ligand>
        <name>ATP</name>
        <dbReference type="ChEBI" id="CHEBI:30616"/>
    </ligand>
</feature>
<dbReference type="EC" id="6.3.5.4" evidence="3"/>
<sequence>MCGFIGGTLREGNYDRGIQRIRHRGPDDQQVWRDERVTLAFARLSIIDLDSRSAQPMHSPDGQVVIVFNGEIYGYRNLRDRLAGLGHKFRTQSDTEVLLHAYLQWGDSFVEHIDGMFAIAIYDKSTDKIGLWRDRVGIKPLYYFWDGKHFVFGSEIKAILAVLPQNPAPRLDAFYDFLTYQYIPCPKTSLQNVFQLRPAHSIRFDVGNERLDQAQSYWELVVDPDPKLDQTTISGRIRDEVSGSISDQLIADVPVGCFLSGGIDSSVLSYEAALKTNDLQTFSIGFEDDKDELPYANSFANRLNTTHHPAELPRSEIQLSRLREWFDDPFVDTSAFPTYQVAQHAKANVTVALSGDGGDELFGGYSHYMDFVDRLPRSETFFRWCEQSKQTFGHRTVRRRSMNLLSSHLAPPLDHYTKLTGRLTALEKQKYRAPFSIADDYDDYWAWREFWREDLTARTRLQYLDFHRYLPDDLLTKVDRTSMSVSLEVRVPFLSRNLIEFAFRIPEALRFSGGLKGALRAAYRGLIGDETLDRKKRGFGVPRGYLPTYSAYRPAMLLHECFGVPYPDGFEIAKGLS</sequence>
<evidence type="ECO:0000313" key="12">
    <source>
        <dbReference type="Proteomes" id="UP000316598"/>
    </source>
</evidence>
<dbReference type="InterPro" id="IPR006426">
    <property type="entry name" value="Asn_synth_AEB"/>
</dbReference>
<evidence type="ECO:0000256" key="1">
    <source>
        <dbReference type="ARBA" id="ARBA00005187"/>
    </source>
</evidence>
<dbReference type="Proteomes" id="UP000316598">
    <property type="component" value="Unassembled WGS sequence"/>
</dbReference>
<keyword evidence="5 8" id="KW-0067">ATP-binding</keyword>